<evidence type="ECO:0008006" key="4">
    <source>
        <dbReference type="Google" id="ProtNLM"/>
    </source>
</evidence>
<accession>A0ABU8LFX2</accession>
<dbReference type="Proteomes" id="UP001371224">
    <property type="component" value="Unassembled WGS sequence"/>
</dbReference>
<evidence type="ECO:0000313" key="3">
    <source>
        <dbReference type="Proteomes" id="UP001371224"/>
    </source>
</evidence>
<dbReference type="EMBL" id="JBBDGM010000011">
    <property type="protein sequence ID" value="MEJ1089232.1"/>
    <property type="molecule type" value="Genomic_DNA"/>
</dbReference>
<comment type="caution">
    <text evidence="2">The sequence shown here is derived from an EMBL/GenBank/DDBJ whole genome shotgun (WGS) entry which is preliminary data.</text>
</comment>
<keyword evidence="1" id="KW-0472">Membrane</keyword>
<feature type="transmembrane region" description="Helical" evidence="1">
    <location>
        <begin position="36"/>
        <end position="54"/>
    </location>
</feature>
<feature type="transmembrane region" description="Helical" evidence="1">
    <location>
        <begin position="61"/>
        <end position="84"/>
    </location>
</feature>
<keyword evidence="1" id="KW-0812">Transmembrane</keyword>
<evidence type="ECO:0000313" key="2">
    <source>
        <dbReference type="EMBL" id="MEJ1089232.1"/>
    </source>
</evidence>
<feature type="transmembrane region" description="Helical" evidence="1">
    <location>
        <begin position="104"/>
        <end position="130"/>
    </location>
</feature>
<sequence>MRPSRRIPLLRGFVGATFATFVALMSHAVVDGAMPGMLGVIVPWLLSLMISTLLAGRRLSVLRLSIAVTFSQGLFHMLFVLGGITPRGGFAPHVHGALPVLSDGGVVLIPESAGMWVAHGVAAVLTVIALHRGERILRALLAAASDVAAWLRRAVVVTALVRPAAPTRRRWVAVDAPRPRPRHLTALRRRGPPLRLI</sequence>
<dbReference type="RefSeq" id="WP_337332876.1">
    <property type="nucleotide sequence ID" value="NZ_JBBDGM010000011.1"/>
</dbReference>
<keyword evidence="1" id="KW-1133">Transmembrane helix</keyword>
<reference evidence="2 3" key="1">
    <citation type="submission" date="2024-02" db="EMBL/GenBank/DDBJ databases">
        <authorList>
            <person name="Saticioglu I.B."/>
        </authorList>
    </citation>
    <scope>NUCLEOTIDE SEQUENCE [LARGE SCALE GENOMIC DNA]</scope>
    <source>
        <strain evidence="2 3">Mu-80</strain>
    </source>
</reference>
<organism evidence="2 3">
    <name type="scientific">Microbacterium bandirmense</name>
    <dbReference type="NCBI Taxonomy" id="3122050"/>
    <lineage>
        <taxon>Bacteria</taxon>
        <taxon>Bacillati</taxon>
        <taxon>Actinomycetota</taxon>
        <taxon>Actinomycetes</taxon>
        <taxon>Micrococcales</taxon>
        <taxon>Microbacteriaceae</taxon>
        <taxon>Microbacterium</taxon>
    </lineage>
</organism>
<evidence type="ECO:0000256" key="1">
    <source>
        <dbReference type="SAM" id="Phobius"/>
    </source>
</evidence>
<name>A0ABU8LFX2_9MICO</name>
<feature type="transmembrane region" description="Helical" evidence="1">
    <location>
        <begin position="12"/>
        <end position="30"/>
    </location>
</feature>
<proteinExistence type="predicted"/>
<protein>
    <recommendedName>
        <fullName evidence="4">Integral membrane protein</fullName>
    </recommendedName>
</protein>
<keyword evidence="3" id="KW-1185">Reference proteome</keyword>
<gene>
    <name evidence="2" type="ORF">WDU99_12995</name>
</gene>